<feature type="domain" description="DUF8039" evidence="1">
    <location>
        <begin position="21"/>
        <end position="104"/>
    </location>
</feature>
<dbReference type="OrthoDB" id="1936670at2759"/>
<accession>A0A9P1EFH5</accession>
<name>A0A9P1EFH5_CUSEU</name>
<keyword evidence="3" id="KW-1185">Reference proteome</keyword>
<dbReference type="Pfam" id="PF26133">
    <property type="entry name" value="DUF8039"/>
    <property type="match status" value="1"/>
</dbReference>
<organism evidence="2 3">
    <name type="scientific">Cuscuta europaea</name>
    <name type="common">European dodder</name>
    <dbReference type="NCBI Taxonomy" id="41803"/>
    <lineage>
        <taxon>Eukaryota</taxon>
        <taxon>Viridiplantae</taxon>
        <taxon>Streptophyta</taxon>
        <taxon>Embryophyta</taxon>
        <taxon>Tracheophyta</taxon>
        <taxon>Spermatophyta</taxon>
        <taxon>Magnoliopsida</taxon>
        <taxon>eudicotyledons</taxon>
        <taxon>Gunneridae</taxon>
        <taxon>Pentapetalae</taxon>
        <taxon>asterids</taxon>
        <taxon>lamiids</taxon>
        <taxon>Solanales</taxon>
        <taxon>Convolvulaceae</taxon>
        <taxon>Cuscuteae</taxon>
        <taxon>Cuscuta</taxon>
        <taxon>Cuscuta subgen. Cuscuta</taxon>
    </lineage>
</organism>
<gene>
    <name evidence="2" type="ORF">CEURO_LOCUS15849</name>
</gene>
<evidence type="ECO:0000313" key="3">
    <source>
        <dbReference type="Proteomes" id="UP001152484"/>
    </source>
</evidence>
<comment type="caution">
    <text evidence="2">The sequence shown here is derived from an EMBL/GenBank/DDBJ whole genome shotgun (WGS) entry which is preliminary data.</text>
</comment>
<proteinExistence type="predicted"/>
<dbReference type="EMBL" id="CAMAPE010000041">
    <property type="protein sequence ID" value="CAH9102603.1"/>
    <property type="molecule type" value="Genomic_DNA"/>
</dbReference>
<reference evidence="2" key="1">
    <citation type="submission" date="2022-07" db="EMBL/GenBank/DDBJ databases">
        <authorList>
            <person name="Macas J."/>
            <person name="Novak P."/>
            <person name="Neumann P."/>
        </authorList>
    </citation>
    <scope>NUCLEOTIDE SEQUENCE</scope>
</reference>
<protein>
    <recommendedName>
        <fullName evidence="1">DUF8039 domain-containing protein</fullName>
    </recommendedName>
</protein>
<dbReference type="Proteomes" id="UP001152484">
    <property type="component" value="Unassembled WGS sequence"/>
</dbReference>
<evidence type="ECO:0000259" key="1">
    <source>
        <dbReference type="Pfam" id="PF26133"/>
    </source>
</evidence>
<evidence type="ECO:0000313" key="2">
    <source>
        <dbReference type="EMBL" id="CAH9102603.1"/>
    </source>
</evidence>
<dbReference type="InterPro" id="IPR058352">
    <property type="entry name" value="DUF8039"/>
</dbReference>
<sequence length="105" mass="11764">MLISINLYLTMSFIFYFRSIKNSKKKCNLLDISGSGKIVAEGHWSSSDPNQLVHFVPLGPNAMRVWVDMPSIPDALLWRPTSELECIKDAVGTTIAWPSKKVVVL</sequence>
<dbReference type="AlphaFoldDB" id="A0A9P1EFH5"/>